<evidence type="ECO:0000259" key="2">
    <source>
        <dbReference type="PROSITE" id="PS51258"/>
    </source>
</evidence>
<dbReference type="AlphaFoldDB" id="A0AA86TGP7"/>
<dbReference type="InterPro" id="IPR008528">
    <property type="entry name" value="unc-13_homologue"/>
</dbReference>
<sequence>MGQQTHRESYSGPLPSAAQHRKDYSYNYCHHRCHHYYSDQRQLEFASKDEAHDLVFPFDKLERLSPDDVRECAYEIFFTACRSSPGFGVRQTQSFHWSNHENEPKSPNVVMSPTSKVKRALGLKMLKRSPSRRMVSGGSGGPSSPVNGGSPFHNSTPPLRPRRPMTSAEIMRQQMKVTEHNDNRLRKTIMRTLVGQAGRRAETIILPLELLRHLKPSEFSDSNEYHMWQKRQLRVLEVGLLTHPSIPVAKATTFAMRLRDIIRSGEFKPIDTGKNSDTLRSLSNSVVSLAWRSSNGTPTDISHWADGSPLNIHLYTSLLQAIFDIRDDTLVLDEVDELLELMKKTWSILGITRPIHNLCFTWVLFQQYVVTGQIEPDLLCATHAMLSEVAIDARREKESFYVKLLTSVLNSILGWAEKRLIDYHEYFQRGNISQIENIVPVVLSVSQILGEDLTISDDGELGKKGDISIVDSSGDRIDYYIRSSIKSAFDKVIESVNARAIELGIKGAFSEILLHVSQETEDLAMKERENFTPMLQKWHPKAGAVAAMMLHSCYGHVLRQYLGDMTSLTRETVEVLQKAEKVEKVLLQMVVEDCTEGEDNDRKVMKEMVPYEVDSIILNLLRKWINELLTSGKDYLQRAKETETWNPKSKSEPYASSVVELVKCAKTVVEQFFKIPIGITEDIVQELADGLQSLFQDYMMFIAACGTKQSYIPSLPPLTRCNRDSKFIKLWKKAAPCGVNPSDMDHITEGHHPRPSTSRGTQRLYVRLNTLHYLHAHINTLEKTLSQTPGVIPSNRKRSGPYFDVINSSIPAACQHVSEVAAYRLIFLDSNSAFYGSLYLDDVPNARIKPALRILKQNITLMTTLLTDRAQALAMKEVMKASFDAFLMVLLAGGSSRVFNRSDHVMIQEDFESLNRVFCTCGEGLIAENLVEREAAVVEGVIALMGQTTEQLMEDFNTATCETSGIGVMGDGQKLPMPPTTGRWNRSDPNTILRVLCHRNDRSANLFLKRTFQLAKRR</sequence>
<dbReference type="InterPro" id="IPR014770">
    <property type="entry name" value="Munc13_1"/>
</dbReference>
<dbReference type="InterPro" id="IPR057984">
    <property type="entry name" value="PATROL1_C"/>
</dbReference>
<keyword evidence="5" id="KW-1185">Reference proteome</keyword>
<evidence type="ECO:0000259" key="3">
    <source>
        <dbReference type="PROSITE" id="PS51259"/>
    </source>
</evidence>
<dbReference type="PROSITE" id="PS51259">
    <property type="entry name" value="MHD2"/>
    <property type="match status" value="1"/>
</dbReference>
<dbReference type="PROSITE" id="PS51258">
    <property type="entry name" value="MHD1"/>
    <property type="match status" value="1"/>
</dbReference>
<name>A0AA86TGP7_9FABA</name>
<dbReference type="PANTHER" id="PTHR31280">
    <property type="entry name" value="PROTEIN UNC-13 HOMOLOG"/>
    <property type="match status" value="1"/>
</dbReference>
<feature type="domain" description="MHD2" evidence="3">
    <location>
        <begin position="845"/>
        <end position="956"/>
    </location>
</feature>
<reference evidence="4" key="1">
    <citation type="submission" date="2023-10" db="EMBL/GenBank/DDBJ databases">
        <authorList>
            <person name="Domelevo Entfellner J.-B."/>
        </authorList>
    </citation>
    <scope>NUCLEOTIDE SEQUENCE</scope>
</reference>
<feature type="region of interest" description="Disordered" evidence="1">
    <location>
        <begin position="130"/>
        <end position="163"/>
    </location>
</feature>
<evidence type="ECO:0000256" key="1">
    <source>
        <dbReference type="SAM" id="MobiDB-lite"/>
    </source>
</evidence>
<protein>
    <recommendedName>
        <fullName evidence="6">Protein unc-13 homolog</fullName>
    </recommendedName>
</protein>
<dbReference type="PANTHER" id="PTHR31280:SF1">
    <property type="entry name" value="OS03G0138600 PROTEIN"/>
    <property type="match status" value="1"/>
</dbReference>
<evidence type="ECO:0008006" key="6">
    <source>
        <dbReference type="Google" id="ProtNLM"/>
    </source>
</evidence>
<dbReference type="Pfam" id="PF25761">
    <property type="entry name" value="TPR_PATROL1"/>
    <property type="match status" value="1"/>
</dbReference>
<dbReference type="InterPro" id="IPR014772">
    <property type="entry name" value="Munc13_dom-2"/>
</dbReference>
<evidence type="ECO:0000313" key="5">
    <source>
        <dbReference type="Proteomes" id="UP001189624"/>
    </source>
</evidence>
<organism evidence="4 5">
    <name type="scientific">Sphenostylis stenocarpa</name>
    <dbReference type="NCBI Taxonomy" id="92480"/>
    <lineage>
        <taxon>Eukaryota</taxon>
        <taxon>Viridiplantae</taxon>
        <taxon>Streptophyta</taxon>
        <taxon>Embryophyta</taxon>
        <taxon>Tracheophyta</taxon>
        <taxon>Spermatophyta</taxon>
        <taxon>Magnoliopsida</taxon>
        <taxon>eudicotyledons</taxon>
        <taxon>Gunneridae</taxon>
        <taxon>Pentapetalae</taxon>
        <taxon>rosids</taxon>
        <taxon>fabids</taxon>
        <taxon>Fabales</taxon>
        <taxon>Fabaceae</taxon>
        <taxon>Papilionoideae</taxon>
        <taxon>50 kb inversion clade</taxon>
        <taxon>NPAAA clade</taxon>
        <taxon>indigoferoid/millettioid clade</taxon>
        <taxon>Phaseoleae</taxon>
        <taxon>Sphenostylis</taxon>
    </lineage>
</organism>
<dbReference type="EMBL" id="OY731404">
    <property type="protein sequence ID" value="CAJ1967177.1"/>
    <property type="molecule type" value="Genomic_DNA"/>
</dbReference>
<feature type="domain" description="MHD1" evidence="2">
    <location>
        <begin position="573"/>
        <end position="715"/>
    </location>
</feature>
<evidence type="ECO:0000313" key="4">
    <source>
        <dbReference type="EMBL" id="CAJ1967177.1"/>
    </source>
</evidence>
<feature type="compositionally biased region" description="Low complexity" evidence="1">
    <location>
        <begin position="132"/>
        <end position="151"/>
    </location>
</feature>
<dbReference type="Proteomes" id="UP001189624">
    <property type="component" value="Chromosome 7"/>
</dbReference>
<dbReference type="Gramene" id="rna-AYBTSS11_LOCUS21042">
    <property type="protein sequence ID" value="CAJ1967177.1"/>
    <property type="gene ID" value="gene-AYBTSS11_LOCUS21042"/>
</dbReference>
<accession>A0AA86TGP7</accession>
<gene>
    <name evidence="4" type="ORF">AYBTSS11_LOCUS21042</name>
</gene>
<proteinExistence type="predicted"/>